<comment type="caution">
    <text evidence="1">The sequence shown here is derived from an EMBL/GenBank/DDBJ whole genome shotgun (WGS) entry which is preliminary data.</text>
</comment>
<dbReference type="Proteomes" id="UP001164250">
    <property type="component" value="Chromosome 12"/>
</dbReference>
<protein>
    <submittedName>
        <fullName evidence="1">Uncharacterized protein</fullName>
    </submittedName>
</protein>
<evidence type="ECO:0000313" key="1">
    <source>
        <dbReference type="EMBL" id="KAJ0081169.1"/>
    </source>
</evidence>
<gene>
    <name evidence="1" type="ORF">Patl1_11741</name>
</gene>
<reference evidence="2" key="1">
    <citation type="journal article" date="2023" name="G3 (Bethesda)">
        <title>Genome assembly and association tests identify interacting loci associated with vigor, precocity, and sex in interspecific pistachio rootstocks.</title>
        <authorList>
            <person name="Palmer W."/>
            <person name="Jacygrad E."/>
            <person name="Sagayaradj S."/>
            <person name="Cavanaugh K."/>
            <person name="Han R."/>
            <person name="Bertier L."/>
            <person name="Beede B."/>
            <person name="Kafkas S."/>
            <person name="Golino D."/>
            <person name="Preece J."/>
            <person name="Michelmore R."/>
        </authorList>
    </citation>
    <scope>NUCLEOTIDE SEQUENCE [LARGE SCALE GENOMIC DNA]</scope>
</reference>
<accession>A0ACC1A121</accession>
<sequence>MNSTVKILLSSSGFSHFCFIFLFLFRNSTALVTDANEVKALNSIFQKWNTQPEPGAWNISGEPCSGTATDANASLDDHNPAIKCDCSLENSSTCHITHLKVFQLEITGEIPEELVALQFLIHLEINQNYFYGPLPAFIGNLSRLEFLRVSRNTLSGPLPKELGKLKQLTYLAIASNNFSGTLPPELGFLDKLEKIFIDSSGVRGEIPSTFANLRNMKIMWAYDCALTGKIPEFIGNWNKLTTLRFGGNSLEGPIPSSFSNLTLLEKLQITDLHNVSSSLDFIKNMKNLTYLSLRNALINGSIPSYIGKYKSLQTLDLSFNNLSGQIPSALFSIDPLTQLFLGNNSLSGGLPQQKGVKLQTIDFSYNYLSGSFPKWVTNDVTLNLVGNNFTFDSSNISDFYGLNCLQRYFPCNRNTPRYSHIAINSGGKKFRDYEADDRDIGETSFVVLNSEKWAISNVGFLFTEGGQAFNTLAQNSGTKVINSKTTPPDLYQTSRKSIGSLRYYGLGLENGPYNVSLFFAEIVYEDQDSRKWGSLGRRVFDIYIQGTRRWKDFDISKEAGGVRRAIRKSFNANVTENHLEIHLFWAGKGTCCIPGDGSYGPLISALSVTPGKLCDFFES</sequence>
<proteinExistence type="predicted"/>
<keyword evidence="2" id="KW-1185">Reference proteome</keyword>
<dbReference type="EMBL" id="CM047908">
    <property type="protein sequence ID" value="KAJ0081169.1"/>
    <property type="molecule type" value="Genomic_DNA"/>
</dbReference>
<name>A0ACC1A121_9ROSI</name>
<evidence type="ECO:0000313" key="2">
    <source>
        <dbReference type="Proteomes" id="UP001164250"/>
    </source>
</evidence>
<organism evidence="1 2">
    <name type="scientific">Pistacia atlantica</name>
    <dbReference type="NCBI Taxonomy" id="434234"/>
    <lineage>
        <taxon>Eukaryota</taxon>
        <taxon>Viridiplantae</taxon>
        <taxon>Streptophyta</taxon>
        <taxon>Embryophyta</taxon>
        <taxon>Tracheophyta</taxon>
        <taxon>Spermatophyta</taxon>
        <taxon>Magnoliopsida</taxon>
        <taxon>eudicotyledons</taxon>
        <taxon>Gunneridae</taxon>
        <taxon>Pentapetalae</taxon>
        <taxon>rosids</taxon>
        <taxon>malvids</taxon>
        <taxon>Sapindales</taxon>
        <taxon>Anacardiaceae</taxon>
        <taxon>Pistacia</taxon>
    </lineage>
</organism>